<keyword evidence="2 6" id="KW-0812">Transmembrane</keyword>
<evidence type="ECO:0000313" key="9">
    <source>
        <dbReference type="Proteomes" id="UP000799439"/>
    </source>
</evidence>
<dbReference type="AlphaFoldDB" id="A0A9P4ITD6"/>
<feature type="domain" description="Rhodopsin" evidence="7">
    <location>
        <begin position="30"/>
        <end position="265"/>
    </location>
</feature>
<evidence type="ECO:0000313" key="8">
    <source>
        <dbReference type="EMBL" id="KAF2149663.1"/>
    </source>
</evidence>
<dbReference type="Proteomes" id="UP000799439">
    <property type="component" value="Unassembled WGS sequence"/>
</dbReference>
<reference evidence="8" key="1">
    <citation type="journal article" date="2020" name="Stud. Mycol.">
        <title>101 Dothideomycetes genomes: a test case for predicting lifestyles and emergence of pathogens.</title>
        <authorList>
            <person name="Haridas S."/>
            <person name="Albert R."/>
            <person name="Binder M."/>
            <person name="Bloem J."/>
            <person name="Labutti K."/>
            <person name="Salamov A."/>
            <person name="Andreopoulos B."/>
            <person name="Baker S."/>
            <person name="Barry K."/>
            <person name="Bills G."/>
            <person name="Bluhm B."/>
            <person name="Cannon C."/>
            <person name="Castanera R."/>
            <person name="Culley D."/>
            <person name="Daum C."/>
            <person name="Ezra D."/>
            <person name="Gonzalez J."/>
            <person name="Henrissat B."/>
            <person name="Kuo A."/>
            <person name="Liang C."/>
            <person name="Lipzen A."/>
            <person name="Lutzoni F."/>
            <person name="Magnuson J."/>
            <person name="Mondo S."/>
            <person name="Nolan M."/>
            <person name="Ohm R."/>
            <person name="Pangilinan J."/>
            <person name="Park H.-J."/>
            <person name="Ramirez L."/>
            <person name="Alfaro M."/>
            <person name="Sun H."/>
            <person name="Tritt A."/>
            <person name="Yoshinaga Y."/>
            <person name="Zwiers L.-H."/>
            <person name="Turgeon B."/>
            <person name="Goodwin S."/>
            <person name="Spatafora J."/>
            <person name="Crous P."/>
            <person name="Grigoriev I."/>
        </authorList>
    </citation>
    <scope>NUCLEOTIDE SEQUENCE</scope>
    <source>
        <strain evidence="8">CBS 260.36</strain>
    </source>
</reference>
<dbReference type="OrthoDB" id="3903189at2759"/>
<evidence type="ECO:0000256" key="1">
    <source>
        <dbReference type="ARBA" id="ARBA00004141"/>
    </source>
</evidence>
<accession>A0A9P4ITD6</accession>
<dbReference type="InterPro" id="IPR052337">
    <property type="entry name" value="SAT4-like"/>
</dbReference>
<keyword evidence="9" id="KW-1185">Reference proteome</keyword>
<dbReference type="Pfam" id="PF20684">
    <property type="entry name" value="Fung_rhodopsin"/>
    <property type="match status" value="1"/>
</dbReference>
<comment type="similarity">
    <text evidence="5">Belongs to the SAT4 family.</text>
</comment>
<evidence type="ECO:0000259" key="7">
    <source>
        <dbReference type="Pfam" id="PF20684"/>
    </source>
</evidence>
<dbReference type="GO" id="GO:0016020">
    <property type="term" value="C:membrane"/>
    <property type="evidence" value="ECO:0007669"/>
    <property type="project" value="UniProtKB-SubCell"/>
</dbReference>
<feature type="non-terminal residue" evidence="8">
    <location>
        <position position="277"/>
    </location>
</feature>
<dbReference type="PANTHER" id="PTHR33048:SF149">
    <property type="entry name" value="UBID FAMILY DECARBOXYLASE"/>
    <property type="match status" value="1"/>
</dbReference>
<evidence type="ECO:0000256" key="3">
    <source>
        <dbReference type="ARBA" id="ARBA00022989"/>
    </source>
</evidence>
<evidence type="ECO:0000256" key="5">
    <source>
        <dbReference type="ARBA" id="ARBA00038359"/>
    </source>
</evidence>
<feature type="transmembrane region" description="Helical" evidence="6">
    <location>
        <begin position="243"/>
        <end position="264"/>
    </location>
</feature>
<feature type="transmembrane region" description="Helical" evidence="6">
    <location>
        <begin position="43"/>
        <end position="62"/>
    </location>
</feature>
<feature type="transmembrane region" description="Helical" evidence="6">
    <location>
        <begin position="127"/>
        <end position="148"/>
    </location>
</feature>
<feature type="transmembrane region" description="Helical" evidence="6">
    <location>
        <begin position="12"/>
        <end position="31"/>
    </location>
</feature>
<keyword evidence="3 6" id="KW-1133">Transmembrane helix</keyword>
<protein>
    <recommendedName>
        <fullName evidence="7">Rhodopsin domain-containing protein</fullName>
    </recommendedName>
</protein>
<feature type="transmembrane region" description="Helical" evidence="6">
    <location>
        <begin position="168"/>
        <end position="197"/>
    </location>
</feature>
<evidence type="ECO:0000256" key="4">
    <source>
        <dbReference type="ARBA" id="ARBA00023136"/>
    </source>
</evidence>
<evidence type="ECO:0000256" key="2">
    <source>
        <dbReference type="ARBA" id="ARBA00022692"/>
    </source>
</evidence>
<name>A0A9P4ITD6_9PEZI</name>
<feature type="transmembrane region" description="Helical" evidence="6">
    <location>
        <begin position="209"/>
        <end position="231"/>
    </location>
</feature>
<dbReference type="InterPro" id="IPR049326">
    <property type="entry name" value="Rhodopsin_dom_fungi"/>
</dbReference>
<dbReference type="PANTHER" id="PTHR33048">
    <property type="entry name" value="PTH11-LIKE INTEGRAL MEMBRANE PROTEIN (AFU_ORTHOLOGUE AFUA_5G11245)"/>
    <property type="match status" value="1"/>
</dbReference>
<feature type="transmembrane region" description="Helical" evidence="6">
    <location>
        <begin position="98"/>
        <end position="115"/>
    </location>
</feature>
<gene>
    <name evidence="8" type="ORF">K461DRAFT_209803</name>
</gene>
<sequence length="277" mass="31585">FAKDFTREIWTLYGVGTTVIIVRLGAAARRVRSIKSLQPDDWVALQLLLWYTLLTVAFYNIVNGGGSNFMTADDIAALTPETHAARVLGSKWVLVSEQAMIFTIWSCKVMMLLVYRRLTAGLKQSRWVMAIAVWVAIGFVAIQFAYFLSCRPFNQYWAVPTYSNDQCWSYYIYSWIFGSFNVTADFFMLLIGMPLIISVQRPWQQKVPLVLVFGMGLFVIAAAITNKLFALDPAILSYDYASWYNREAAVCVYVTNLPAIWSIVREMFPSINKWGFS</sequence>
<dbReference type="EMBL" id="ML996091">
    <property type="protein sequence ID" value="KAF2149663.1"/>
    <property type="molecule type" value="Genomic_DNA"/>
</dbReference>
<organism evidence="8 9">
    <name type="scientific">Myriangium duriaei CBS 260.36</name>
    <dbReference type="NCBI Taxonomy" id="1168546"/>
    <lineage>
        <taxon>Eukaryota</taxon>
        <taxon>Fungi</taxon>
        <taxon>Dikarya</taxon>
        <taxon>Ascomycota</taxon>
        <taxon>Pezizomycotina</taxon>
        <taxon>Dothideomycetes</taxon>
        <taxon>Dothideomycetidae</taxon>
        <taxon>Myriangiales</taxon>
        <taxon>Myriangiaceae</taxon>
        <taxon>Myriangium</taxon>
    </lineage>
</organism>
<feature type="non-terminal residue" evidence="8">
    <location>
        <position position="1"/>
    </location>
</feature>
<keyword evidence="4 6" id="KW-0472">Membrane</keyword>
<comment type="caution">
    <text evidence="8">The sequence shown here is derived from an EMBL/GenBank/DDBJ whole genome shotgun (WGS) entry which is preliminary data.</text>
</comment>
<evidence type="ECO:0000256" key="6">
    <source>
        <dbReference type="SAM" id="Phobius"/>
    </source>
</evidence>
<proteinExistence type="inferred from homology"/>
<comment type="subcellular location">
    <subcellularLocation>
        <location evidence="1">Membrane</location>
        <topology evidence="1">Multi-pass membrane protein</topology>
    </subcellularLocation>
</comment>